<dbReference type="Gene3D" id="3.40.50.720">
    <property type="entry name" value="NAD(P)-binding Rossmann-like Domain"/>
    <property type="match status" value="1"/>
</dbReference>
<dbReference type="GO" id="GO:0016491">
    <property type="term" value="F:oxidoreductase activity"/>
    <property type="evidence" value="ECO:0007669"/>
    <property type="project" value="UniProtKB-KW"/>
</dbReference>
<evidence type="ECO:0000256" key="4">
    <source>
        <dbReference type="ARBA" id="ARBA00023002"/>
    </source>
</evidence>
<dbReference type="InterPro" id="IPR002328">
    <property type="entry name" value="ADH_Zn_CS"/>
</dbReference>
<dbReference type="Pfam" id="PF00107">
    <property type="entry name" value="ADH_zinc_N"/>
    <property type="match status" value="1"/>
</dbReference>
<dbReference type="Proteomes" id="UP000002368">
    <property type="component" value="Chromosome"/>
</dbReference>
<dbReference type="SUPFAM" id="SSF51735">
    <property type="entry name" value="NAD(P)-binding Rossmann-fold domains"/>
    <property type="match status" value="1"/>
</dbReference>
<dbReference type="InterPro" id="IPR013149">
    <property type="entry name" value="ADH-like_C"/>
</dbReference>
<dbReference type="RefSeq" id="WP_013075089.1">
    <property type="nucleotide sequence ID" value="NC_014098.1"/>
</dbReference>
<protein>
    <submittedName>
        <fullName evidence="7">Alcohol dehydrogenase GroES domain protein</fullName>
    </submittedName>
</protein>
<dbReference type="eggNOG" id="COG1063">
    <property type="taxonomic scope" value="Bacteria"/>
</dbReference>
<dbReference type="KEGG" id="bts:Btus_1061"/>
<dbReference type="Gene3D" id="3.90.180.10">
    <property type="entry name" value="Medium-chain alcohol dehydrogenases, catalytic domain"/>
    <property type="match status" value="1"/>
</dbReference>
<feature type="domain" description="Enoyl reductase (ER)" evidence="6">
    <location>
        <begin position="8"/>
        <end position="344"/>
    </location>
</feature>
<name>D5WWU7_KYRT2</name>
<dbReference type="InterPro" id="IPR020843">
    <property type="entry name" value="ER"/>
</dbReference>
<keyword evidence="4" id="KW-0560">Oxidoreductase</keyword>
<dbReference type="InterPro" id="IPR013154">
    <property type="entry name" value="ADH-like_N"/>
</dbReference>
<evidence type="ECO:0000313" key="7">
    <source>
        <dbReference type="EMBL" id="ADG05798.1"/>
    </source>
</evidence>
<dbReference type="HOGENOM" id="CLU_026673_11_3_9"/>
<dbReference type="InterPro" id="IPR011032">
    <property type="entry name" value="GroES-like_sf"/>
</dbReference>
<dbReference type="PROSITE" id="PS00059">
    <property type="entry name" value="ADH_ZINC"/>
    <property type="match status" value="1"/>
</dbReference>
<dbReference type="STRING" id="562970.Btus_1061"/>
<evidence type="ECO:0000313" key="8">
    <source>
        <dbReference type="Proteomes" id="UP000002368"/>
    </source>
</evidence>
<dbReference type="SUPFAM" id="SSF50129">
    <property type="entry name" value="GroES-like"/>
    <property type="match status" value="1"/>
</dbReference>
<dbReference type="PANTHER" id="PTHR42813:SF2">
    <property type="entry name" value="DEHYDROGENASE, ZINC-CONTAINING, PUTATIVE (AFU_ORTHOLOGUE AFUA_2G02810)-RELATED"/>
    <property type="match status" value="1"/>
</dbReference>
<dbReference type="OrthoDB" id="9777057at2"/>
<evidence type="ECO:0000256" key="1">
    <source>
        <dbReference type="ARBA" id="ARBA00001947"/>
    </source>
</evidence>
<dbReference type="GO" id="GO:0008270">
    <property type="term" value="F:zinc ion binding"/>
    <property type="evidence" value="ECO:0007669"/>
    <property type="project" value="InterPro"/>
</dbReference>
<dbReference type="Pfam" id="PF08240">
    <property type="entry name" value="ADH_N"/>
    <property type="match status" value="1"/>
</dbReference>
<dbReference type="EMBL" id="CP002017">
    <property type="protein sequence ID" value="ADG05798.1"/>
    <property type="molecule type" value="Genomic_DNA"/>
</dbReference>
<keyword evidence="3 5" id="KW-0862">Zinc</keyword>
<proteinExistence type="inferred from homology"/>
<organism evidence="7 8">
    <name type="scientific">Kyrpidia tusciae (strain DSM 2912 / NBRC 15312 / T2)</name>
    <name type="common">Bacillus tusciae</name>
    <dbReference type="NCBI Taxonomy" id="562970"/>
    <lineage>
        <taxon>Bacteria</taxon>
        <taxon>Bacillati</taxon>
        <taxon>Bacillota</taxon>
        <taxon>Bacilli</taxon>
        <taxon>Bacillales</taxon>
        <taxon>Alicyclobacillaceae</taxon>
        <taxon>Kyrpidia</taxon>
    </lineage>
</organism>
<keyword evidence="2 5" id="KW-0479">Metal-binding</keyword>
<reference evidence="7 8" key="1">
    <citation type="journal article" date="2011" name="Stand. Genomic Sci.">
        <title>Complete genome sequence of the thermophilic, hydrogen-oxidizing Bacillus tusciae type strain (T2) and reclassification in the new genus, Kyrpidia gen. nov. as Kyrpidia tusciae comb. nov. and emendation of the family Alicyclobacillaceae da Costa and Rainey, 2010.</title>
        <authorList>
            <person name="Klenk H.P."/>
            <person name="Lapidus A."/>
            <person name="Chertkov O."/>
            <person name="Copeland A."/>
            <person name="Del Rio T.G."/>
            <person name="Nolan M."/>
            <person name="Lucas S."/>
            <person name="Chen F."/>
            <person name="Tice H."/>
            <person name="Cheng J.F."/>
            <person name="Han C."/>
            <person name="Bruce D."/>
            <person name="Goodwin L."/>
            <person name="Pitluck S."/>
            <person name="Pati A."/>
            <person name="Ivanova N."/>
            <person name="Mavromatis K."/>
            <person name="Daum C."/>
            <person name="Chen A."/>
            <person name="Palaniappan K."/>
            <person name="Chang Y.J."/>
            <person name="Land M."/>
            <person name="Hauser L."/>
            <person name="Jeffries C.D."/>
            <person name="Detter J.C."/>
            <person name="Rohde M."/>
            <person name="Abt B."/>
            <person name="Pukall R."/>
            <person name="Goker M."/>
            <person name="Bristow J."/>
            <person name="Markowitz V."/>
            <person name="Hugenholtz P."/>
            <person name="Eisen J.A."/>
        </authorList>
    </citation>
    <scope>NUCLEOTIDE SEQUENCE [LARGE SCALE GENOMIC DNA]</scope>
    <source>
        <strain evidence="7 8">DSM 2912</strain>
    </source>
</reference>
<dbReference type="AlphaFoldDB" id="D5WWU7"/>
<sequence length="347" mass="36853">MKAVTFQGVGEVRVETVNDPAILDPSDVILRVTTAAVCGSDLHLYHGKIPGMLPGMVMGHEYVGIVEEVGSQVRAFRQGDRVVGAFHVACGFCRQCRRGAYNQCEQGGVLGYGMAFGNLGGTQAEYARIPFADYTLRKVPEGLSDEQALFAGDILTTAYGAVRNSGLSPGETVAVIGCGPVGMMAVMSALALGASRVFAVDLVRERTEVAARLGAVPIPSKEVNPASKIREWTHGEGADVVIEAVGGPATLQLAFELVRGGGRISAVGITSEDRFVFPLMQSLVKDLTFRIGVANVHRDIDAVLALIRGGRIDPTVVITHRLPLEAAAEGYRLFDQRQAGKVMLTMS</sequence>
<evidence type="ECO:0000256" key="3">
    <source>
        <dbReference type="ARBA" id="ARBA00022833"/>
    </source>
</evidence>
<accession>D5WWU7</accession>
<dbReference type="InterPro" id="IPR036291">
    <property type="entry name" value="NAD(P)-bd_dom_sf"/>
</dbReference>
<dbReference type="CDD" id="cd08284">
    <property type="entry name" value="FDH_like_2"/>
    <property type="match status" value="1"/>
</dbReference>
<keyword evidence="8" id="KW-1185">Reference proteome</keyword>
<evidence type="ECO:0000259" key="6">
    <source>
        <dbReference type="SMART" id="SM00829"/>
    </source>
</evidence>
<comment type="similarity">
    <text evidence="5">Belongs to the zinc-containing alcohol dehydrogenase family.</text>
</comment>
<evidence type="ECO:0000256" key="5">
    <source>
        <dbReference type="RuleBase" id="RU361277"/>
    </source>
</evidence>
<comment type="cofactor">
    <cofactor evidence="1 5">
        <name>Zn(2+)</name>
        <dbReference type="ChEBI" id="CHEBI:29105"/>
    </cofactor>
</comment>
<dbReference type="SMART" id="SM00829">
    <property type="entry name" value="PKS_ER"/>
    <property type="match status" value="1"/>
</dbReference>
<gene>
    <name evidence="7" type="ordered locus">Btus_1061</name>
</gene>
<evidence type="ECO:0000256" key="2">
    <source>
        <dbReference type="ARBA" id="ARBA00022723"/>
    </source>
</evidence>
<dbReference type="PANTHER" id="PTHR42813">
    <property type="entry name" value="ZINC-TYPE ALCOHOL DEHYDROGENASE-LIKE"/>
    <property type="match status" value="1"/>
</dbReference>